<keyword evidence="3" id="KW-1185">Reference proteome</keyword>
<dbReference type="AlphaFoldDB" id="A0A6A3BFS8"/>
<keyword evidence="1" id="KW-1133">Transmembrane helix</keyword>
<comment type="caution">
    <text evidence="2">The sequence shown here is derived from an EMBL/GenBank/DDBJ whole genome shotgun (WGS) entry which is preliminary data.</text>
</comment>
<dbReference type="EMBL" id="VEPZ02000867">
    <property type="protein sequence ID" value="KAE8714937.1"/>
    <property type="molecule type" value="Genomic_DNA"/>
</dbReference>
<gene>
    <name evidence="2" type="ORF">F3Y22_tig00110187pilonHSYRG00285</name>
</gene>
<sequence>MLAQFLVPKRYGLGKEIPRHCAVGQMRMVSFVKGMARILIWWTLIGSTLCLWWNYVILSKLMGRLGQLGMTQVGPNTPLDGSNSKAFDDSIRSVDYFKHVDLSISKLLLENHVVNAFEGHYSPCDNPVFKGNSKVVEDLKNMHVGSVVALDVAHVENAVEGSFTPLDSSSNKGFVVGSNVELVSSRNVDEGTLSKSLVGCGSEESLILPCRSFTKKLKLKKFGSMLEIQGKILSKAEKRRRDRALKKLNLNQSDLLSDLSGTSISDYVLRQRWLEAFIEAQEAMSVDRQLGLMVGSPEMVGL</sequence>
<accession>A0A6A3BFS8</accession>
<organism evidence="2 3">
    <name type="scientific">Hibiscus syriacus</name>
    <name type="common">Rose of Sharon</name>
    <dbReference type="NCBI Taxonomy" id="106335"/>
    <lineage>
        <taxon>Eukaryota</taxon>
        <taxon>Viridiplantae</taxon>
        <taxon>Streptophyta</taxon>
        <taxon>Embryophyta</taxon>
        <taxon>Tracheophyta</taxon>
        <taxon>Spermatophyta</taxon>
        <taxon>Magnoliopsida</taxon>
        <taxon>eudicotyledons</taxon>
        <taxon>Gunneridae</taxon>
        <taxon>Pentapetalae</taxon>
        <taxon>rosids</taxon>
        <taxon>malvids</taxon>
        <taxon>Malvales</taxon>
        <taxon>Malvaceae</taxon>
        <taxon>Malvoideae</taxon>
        <taxon>Hibiscus</taxon>
    </lineage>
</organism>
<proteinExistence type="predicted"/>
<keyword evidence="1" id="KW-0472">Membrane</keyword>
<evidence type="ECO:0000256" key="1">
    <source>
        <dbReference type="SAM" id="Phobius"/>
    </source>
</evidence>
<dbReference type="Proteomes" id="UP000436088">
    <property type="component" value="Unassembled WGS sequence"/>
</dbReference>
<reference evidence="2" key="1">
    <citation type="submission" date="2019-09" db="EMBL/GenBank/DDBJ databases">
        <title>Draft genome information of white flower Hibiscus syriacus.</title>
        <authorList>
            <person name="Kim Y.-M."/>
        </authorList>
    </citation>
    <scope>NUCLEOTIDE SEQUENCE [LARGE SCALE GENOMIC DNA]</scope>
    <source>
        <strain evidence="2">YM2019G1</strain>
    </source>
</reference>
<name>A0A6A3BFS8_HIBSY</name>
<evidence type="ECO:0000313" key="2">
    <source>
        <dbReference type="EMBL" id="KAE8714937.1"/>
    </source>
</evidence>
<protein>
    <submittedName>
        <fullName evidence="2">Uncharacterized protein</fullName>
    </submittedName>
</protein>
<feature type="transmembrane region" description="Helical" evidence="1">
    <location>
        <begin position="38"/>
        <end position="58"/>
    </location>
</feature>
<evidence type="ECO:0000313" key="3">
    <source>
        <dbReference type="Proteomes" id="UP000436088"/>
    </source>
</evidence>
<keyword evidence="1" id="KW-0812">Transmembrane</keyword>